<name>A0ACC3CT02_9PEZI</name>
<comment type="caution">
    <text evidence="1">The sequence shown here is derived from an EMBL/GenBank/DDBJ whole genome shotgun (WGS) entry which is preliminary data.</text>
</comment>
<sequence length="111" mass="12304">SVARQAFASSLSTMWILYTVIAFIGLLVSFLVGKQTLSKQHEQHKIGLEGEMQRKAENRRSKGSRAGAGDEESRPRTGHRRENSRPESKDTRITTASDGGDESKETAKEEV</sequence>
<dbReference type="Proteomes" id="UP001186974">
    <property type="component" value="Unassembled WGS sequence"/>
</dbReference>
<reference evidence="1" key="1">
    <citation type="submission" date="2024-09" db="EMBL/GenBank/DDBJ databases">
        <title>Black Yeasts Isolated from many extreme environments.</title>
        <authorList>
            <person name="Coleine C."/>
            <person name="Stajich J.E."/>
            <person name="Selbmann L."/>
        </authorList>
    </citation>
    <scope>NUCLEOTIDE SEQUENCE</scope>
    <source>
        <strain evidence="1">CCFEE 5737</strain>
    </source>
</reference>
<accession>A0ACC3CT02</accession>
<keyword evidence="2" id="KW-1185">Reference proteome</keyword>
<gene>
    <name evidence="1" type="ORF">LTS18_002150</name>
</gene>
<dbReference type="EMBL" id="JAWDJW010012410">
    <property type="protein sequence ID" value="KAK3044113.1"/>
    <property type="molecule type" value="Genomic_DNA"/>
</dbReference>
<feature type="non-terminal residue" evidence="1">
    <location>
        <position position="1"/>
    </location>
</feature>
<evidence type="ECO:0000313" key="1">
    <source>
        <dbReference type="EMBL" id="KAK3044113.1"/>
    </source>
</evidence>
<evidence type="ECO:0000313" key="2">
    <source>
        <dbReference type="Proteomes" id="UP001186974"/>
    </source>
</evidence>
<organism evidence="1 2">
    <name type="scientific">Coniosporium uncinatum</name>
    <dbReference type="NCBI Taxonomy" id="93489"/>
    <lineage>
        <taxon>Eukaryota</taxon>
        <taxon>Fungi</taxon>
        <taxon>Dikarya</taxon>
        <taxon>Ascomycota</taxon>
        <taxon>Pezizomycotina</taxon>
        <taxon>Dothideomycetes</taxon>
        <taxon>Dothideomycetes incertae sedis</taxon>
        <taxon>Coniosporium</taxon>
    </lineage>
</organism>
<protein>
    <submittedName>
        <fullName evidence="1">Uncharacterized protein</fullName>
    </submittedName>
</protein>
<proteinExistence type="predicted"/>